<sequence>MVAWCSHLLYYLYIETRTTNRENIMFNQVESKIREFKTRIEANEEPTIVWPELAEYIETLLKFAGVTIGWGDFNEMIIEHISSWEDVSWEYTEARYQPNNIELVKSILLPFAVFKNY</sequence>
<keyword evidence="2" id="KW-1185">Reference proteome</keyword>
<organismHost>
    <name type="scientific">Vibrio parahaemolyticus</name>
    <dbReference type="NCBI Taxonomy" id="670"/>
</organismHost>
<gene>
    <name evidence="1" type="ORF">KVP40.0176</name>
</gene>
<evidence type="ECO:0000313" key="1">
    <source>
        <dbReference type="EMBL" id="AAQ64245.1"/>
    </source>
</evidence>
<dbReference type="RefSeq" id="NP_899422.1">
    <property type="nucleotide sequence ID" value="NC_005083.2"/>
</dbReference>
<evidence type="ECO:0000313" key="2">
    <source>
        <dbReference type="Proteomes" id="UP000001785"/>
    </source>
</evidence>
<reference evidence="1 2" key="1">
    <citation type="journal article" date="2003" name="J. Bacteriol.">
        <title>Complete genome sequence of the broad-host-range vibriophage KVP40: comparative genomics of a T4-related bacteriophage.</title>
        <authorList>
            <person name="Miller E."/>
            <person name="Heidelberg J."/>
            <person name="Eisen J."/>
            <person name="Nelson W."/>
            <person name="Durkin A."/>
            <person name="Ciecko A."/>
            <person name="Feldblyum T."/>
            <person name="White O."/>
            <person name="Paulsen I."/>
            <person name="Nierman W."/>
            <person name="Lee J."/>
            <person name="Szczypinski B."/>
            <person name="Fraser C."/>
        </authorList>
    </citation>
    <scope>NUCLEOTIDE SEQUENCE</scope>
    <source>
        <strain evidence="2">Isolate Vibrio parahaemolyticus/Japan/Matsuzaki /1991</strain>
    </source>
</reference>
<accession>Q6WHX8</accession>
<protein>
    <submittedName>
        <fullName evidence="1">Uncharacterized protein</fullName>
    </submittedName>
</protein>
<dbReference type="EMBL" id="AY283928">
    <property type="protein sequence ID" value="AAQ64245.1"/>
    <property type="molecule type" value="Genomic_DNA"/>
</dbReference>
<name>Q6WHX8_BPKVM</name>
<dbReference type="Proteomes" id="UP000001785">
    <property type="component" value="Segment"/>
</dbReference>
<organism evidence="1 2">
    <name type="scientific">Vibrio phage KVP40 (isolate Vibrio parahaemolyticus/Japan/Matsuzaki/1991)</name>
    <name type="common">KVP40</name>
    <name type="synonym">Bacteriophage KVP40</name>
    <dbReference type="NCBI Taxonomy" id="75320"/>
    <lineage>
        <taxon>Viruses</taxon>
        <taxon>Duplodnaviria</taxon>
        <taxon>Heunggongvirae</taxon>
        <taxon>Uroviricota</taxon>
        <taxon>Caudoviricetes</taxon>
        <taxon>Pantevenvirales</taxon>
        <taxon>Straboviridae</taxon>
        <taxon>Schizotequatrovirus</taxon>
        <taxon>Schizotequatrovirus KVP40</taxon>
    </lineage>
</organism>
<proteinExistence type="predicted"/>
<dbReference type="GeneID" id="2545876"/>
<dbReference type="KEGG" id="vg:2545876"/>